<dbReference type="EMBL" id="LAZR01005761">
    <property type="protein sequence ID" value="KKM97330.1"/>
    <property type="molecule type" value="Genomic_DNA"/>
</dbReference>
<protein>
    <submittedName>
        <fullName evidence="1">Uncharacterized protein</fullName>
    </submittedName>
</protein>
<accession>A0A0F9P8K5</accession>
<reference evidence="1" key="1">
    <citation type="journal article" date="2015" name="Nature">
        <title>Complex archaea that bridge the gap between prokaryotes and eukaryotes.</title>
        <authorList>
            <person name="Spang A."/>
            <person name="Saw J.H."/>
            <person name="Jorgensen S.L."/>
            <person name="Zaremba-Niedzwiedzka K."/>
            <person name="Martijn J."/>
            <person name="Lind A.E."/>
            <person name="van Eijk R."/>
            <person name="Schleper C."/>
            <person name="Guy L."/>
            <person name="Ettema T.J."/>
        </authorList>
    </citation>
    <scope>NUCLEOTIDE SEQUENCE</scope>
</reference>
<comment type="caution">
    <text evidence="1">The sequence shown here is derived from an EMBL/GenBank/DDBJ whole genome shotgun (WGS) entry which is preliminary data.</text>
</comment>
<dbReference type="AlphaFoldDB" id="A0A0F9P8K5"/>
<proteinExistence type="predicted"/>
<sequence length="114" mass="13166">MSFMSDEYTQTISHWVRTLTKDVYGKYTYNSPVTFLGRWEDKKELITDADGREIVARSRVWVPSDISIGDYLMLGSFSSGDTDPTIIDEAWEVKDFVKIPSFDGDEFERKAYLS</sequence>
<name>A0A0F9P8K5_9ZZZZ</name>
<organism evidence="1">
    <name type="scientific">marine sediment metagenome</name>
    <dbReference type="NCBI Taxonomy" id="412755"/>
    <lineage>
        <taxon>unclassified sequences</taxon>
        <taxon>metagenomes</taxon>
        <taxon>ecological metagenomes</taxon>
    </lineage>
</organism>
<evidence type="ECO:0000313" key="1">
    <source>
        <dbReference type="EMBL" id="KKM97330.1"/>
    </source>
</evidence>
<gene>
    <name evidence="1" type="ORF">LCGC14_1169180</name>
</gene>